<keyword evidence="2" id="KW-1185">Reference proteome</keyword>
<dbReference type="SUPFAM" id="SSF81901">
    <property type="entry name" value="HCP-like"/>
    <property type="match status" value="1"/>
</dbReference>
<dbReference type="InterPro" id="IPR011990">
    <property type="entry name" value="TPR-like_helical_dom_sf"/>
</dbReference>
<comment type="caution">
    <text evidence="1">The sequence shown here is derived from an EMBL/GenBank/DDBJ whole genome shotgun (WGS) entry which is preliminary data.</text>
</comment>
<evidence type="ECO:0000313" key="2">
    <source>
        <dbReference type="Proteomes" id="UP001470230"/>
    </source>
</evidence>
<sequence>MLDLDTSNKEASNEVKTSNKIKIVNRLKANNELEVVYELEMVNDLEIINELEISNEIDMVNELEAKNEIEMINETETRDKFESNNIIERSIKSDQLFTDENIHPKEKQNDTEEIKIEHFERLAVKFIKKNDTENIYNILNVLTQKGRWKIPLEYAISLYKKKCYQQSFNYFSILSKINHPIAKYFIGVMKFKGEGCEVSRHESYKILKHLSNAGIDKATEFLEDHFNETLKHE</sequence>
<reference evidence="1 2" key="1">
    <citation type="submission" date="2024-04" db="EMBL/GenBank/DDBJ databases">
        <title>Tritrichomonas musculus Genome.</title>
        <authorList>
            <person name="Alves-Ferreira E."/>
            <person name="Grigg M."/>
            <person name="Lorenzi H."/>
            <person name="Galac M."/>
        </authorList>
    </citation>
    <scope>NUCLEOTIDE SEQUENCE [LARGE SCALE GENOMIC DNA]</scope>
    <source>
        <strain evidence="1 2">EAF2021</strain>
    </source>
</reference>
<accession>A0ABR2H705</accession>
<protein>
    <submittedName>
        <fullName evidence="1">Uncharacterized protein</fullName>
    </submittedName>
</protein>
<dbReference type="EMBL" id="JAPFFF010000039">
    <property type="protein sequence ID" value="KAK8842008.1"/>
    <property type="molecule type" value="Genomic_DNA"/>
</dbReference>
<dbReference type="Gene3D" id="1.25.40.10">
    <property type="entry name" value="Tetratricopeptide repeat domain"/>
    <property type="match status" value="1"/>
</dbReference>
<gene>
    <name evidence="1" type="ORF">M9Y10_026221</name>
</gene>
<proteinExistence type="predicted"/>
<evidence type="ECO:0000313" key="1">
    <source>
        <dbReference type="EMBL" id="KAK8842008.1"/>
    </source>
</evidence>
<organism evidence="1 2">
    <name type="scientific">Tritrichomonas musculus</name>
    <dbReference type="NCBI Taxonomy" id="1915356"/>
    <lineage>
        <taxon>Eukaryota</taxon>
        <taxon>Metamonada</taxon>
        <taxon>Parabasalia</taxon>
        <taxon>Tritrichomonadida</taxon>
        <taxon>Tritrichomonadidae</taxon>
        <taxon>Tritrichomonas</taxon>
    </lineage>
</organism>
<name>A0ABR2H705_9EUKA</name>
<dbReference type="Proteomes" id="UP001470230">
    <property type="component" value="Unassembled WGS sequence"/>
</dbReference>